<evidence type="ECO:0000313" key="17">
    <source>
        <dbReference type="EMBL" id="SHE42754.1"/>
    </source>
</evidence>
<dbReference type="InterPro" id="IPR016193">
    <property type="entry name" value="Cytidine_deaminase-like"/>
</dbReference>
<comment type="function">
    <text evidence="2 15">This enzyme scavenges exogenous and endogenous cytidine and 2'-deoxycytidine for UMP synthesis.</text>
</comment>
<dbReference type="PROSITE" id="PS00903">
    <property type="entry name" value="CYT_DCMP_DEAMINASES_1"/>
    <property type="match status" value="1"/>
</dbReference>
<dbReference type="RefSeq" id="WP_072862936.1">
    <property type="nucleotide sequence ID" value="NZ_FQUI01000004.1"/>
</dbReference>
<dbReference type="PANTHER" id="PTHR11644:SF2">
    <property type="entry name" value="CYTIDINE DEAMINASE"/>
    <property type="match status" value="1"/>
</dbReference>
<evidence type="ECO:0000256" key="10">
    <source>
        <dbReference type="ARBA" id="ARBA00049252"/>
    </source>
</evidence>
<evidence type="ECO:0000256" key="2">
    <source>
        <dbReference type="ARBA" id="ARBA00003949"/>
    </source>
</evidence>
<feature type="binding site" evidence="14">
    <location>
        <position position="94"/>
    </location>
    <ligand>
        <name>Zn(2+)</name>
        <dbReference type="ChEBI" id="CHEBI:29105"/>
        <note>catalytic</note>
    </ligand>
</feature>
<organism evidence="17 18">
    <name type="scientific">Marinitoga hydrogenitolerans (strain DSM 16785 / JCM 12826 / AT1271)</name>
    <dbReference type="NCBI Taxonomy" id="1122195"/>
    <lineage>
        <taxon>Bacteria</taxon>
        <taxon>Thermotogati</taxon>
        <taxon>Thermotogota</taxon>
        <taxon>Thermotogae</taxon>
        <taxon>Petrotogales</taxon>
        <taxon>Petrotogaceae</taxon>
        <taxon>Marinitoga</taxon>
    </lineage>
</organism>
<gene>
    <name evidence="17" type="ORF">SAMN02745164_00412</name>
</gene>
<dbReference type="GO" id="GO:0042802">
    <property type="term" value="F:identical protein binding"/>
    <property type="evidence" value="ECO:0007669"/>
    <property type="project" value="UniProtKB-ARBA"/>
</dbReference>
<keyword evidence="6 14" id="KW-0479">Metal-binding</keyword>
<dbReference type="NCBIfam" id="TIGR01354">
    <property type="entry name" value="cyt_deam_tetra"/>
    <property type="match status" value="1"/>
</dbReference>
<dbReference type="GO" id="GO:0005829">
    <property type="term" value="C:cytosol"/>
    <property type="evidence" value="ECO:0007669"/>
    <property type="project" value="TreeGrafter"/>
</dbReference>
<protein>
    <recommendedName>
        <fullName evidence="5 15">Cytidine deaminase</fullName>
        <ecNumber evidence="4 15">3.5.4.5</ecNumber>
    </recommendedName>
    <alternativeName>
        <fullName evidence="9 15">Cytidine aminohydrolase</fullName>
    </alternativeName>
</protein>
<dbReference type="InterPro" id="IPR050202">
    <property type="entry name" value="Cyt/Deoxycyt_deaminase"/>
</dbReference>
<evidence type="ECO:0000256" key="1">
    <source>
        <dbReference type="ARBA" id="ARBA00001947"/>
    </source>
</evidence>
<keyword evidence="7 15" id="KW-0378">Hydrolase</keyword>
<reference evidence="17" key="1">
    <citation type="submission" date="2016-11" db="EMBL/GenBank/DDBJ databases">
        <authorList>
            <person name="Varghese N."/>
            <person name="Submissions S."/>
        </authorList>
    </citation>
    <scope>NUCLEOTIDE SEQUENCE [LARGE SCALE GENOMIC DNA]</scope>
    <source>
        <strain evidence="17">DSM 16785</strain>
    </source>
</reference>
<evidence type="ECO:0000256" key="9">
    <source>
        <dbReference type="ARBA" id="ARBA00032005"/>
    </source>
</evidence>
<dbReference type="GO" id="GO:0008270">
    <property type="term" value="F:zinc ion binding"/>
    <property type="evidence" value="ECO:0007669"/>
    <property type="project" value="UniProtKB-UniRule"/>
</dbReference>
<feature type="binding site" evidence="14">
    <location>
        <position position="58"/>
    </location>
    <ligand>
        <name>Zn(2+)</name>
        <dbReference type="ChEBI" id="CHEBI:29105"/>
        <note>catalytic</note>
    </ligand>
</feature>
<dbReference type="PROSITE" id="PS51747">
    <property type="entry name" value="CYT_DCMP_DEAMINASES_2"/>
    <property type="match status" value="1"/>
</dbReference>
<proteinExistence type="inferred from homology"/>
<evidence type="ECO:0000256" key="8">
    <source>
        <dbReference type="ARBA" id="ARBA00022833"/>
    </source>
</evidence>
<evidence type="ECO:0000256" key="13">
    <source>
        <dbReference type="PIRSR" id="PIRSR606262-2"/>
    </source>
</evidence>
<dbReference type="AlphaFoldDB" id="A0A1M4TEH2"/>
<dbReference type="Pfam" id="PF00383">
    <property type="entry name" value="dCMP_cyt_deam_1"/>
    <property type="match status" value="1"/>
</dbReference>
<feature type="domain" description="CMP/dCMP-type deaminase" evidence="16">
    <location>
        <begin position="6"/>
        <end position="131"/>
    </location>
</feature>
<keyword evidence="8 14" id="KW-0862">Zinc</keyword>
<dbReference type="GO" id="GO:0055086">
    <property type="term" value="P:nucleobase-containing small molecule metabolic process"/>
    <property type="evidence" value="ECO:0007669"/>
    <property type="project" value="UniProtKB-ARBA"/>
</dbReference>
<dbReference type="FunFam" id="3.40.140.10:FF:000008">
    <property type="entry name" value="Cytidine deaminase"/>
    <property type="match status" value="1"/>
</dbReference>
<sequence length="141" mass="15460">MKTNQEKIELLYGKAKEAMKNSYSPYSKFKVGAALLTKSGKIYTGTNIENASYGLSMCAERIAIFKAVSEGETEFETLVVIGDTETPISPCGACRQVIAEFGVNEVVLTNLKKDLKKMSVKELLPYGFSGEELDGKDSNNR</sequence>
<comment type="caution">
    <text evidence="17">The sequence shown here is derived from an EMBL/GenBank/DDBJ whole genome shotgun (WGS) entry which is preliminary data.</text>
</comment>
<evidence type="ECO:0000256" key="4">
    <source>
        <dbReference type="ARBA" id="ARBA00012783"/>
    </source>
</evidence>
<dbReference type="InterPro" id="IPR016192">
    <property type="entry name" value="APOBEC/CMP_deaminase_Zn-bd"/>
</dbReference>
<keyword evidence="18" id="KW-1185">Reference proteome</keyword>
<dbReference type="SUPFAM" id="SSF53927">
    <property type="entry name" value="Cytidine deaminase-like"/>
    <property type="match status" value="1"/>
</dbReference>
<accession>A0A1M4TEH2</accession>
<dbReference type="Proteomes" id="UP000184334">
    <property type="component" value="Unassembled WGS sequence"/>
</dbReference>
<evidence type="ECO:0000256" key="15">
    <source>
        <dbReference type="RuleBase" id="RU364006"/>
    </source>
</evidence>
<dbReference type="Gene3D" id="3.40.140.10">
    <property type="entry name" value="Cytidine Deaminase, domain 2"/>
    <property type="match status" value="1"/>
</dbReference>
<dbReference type="EMBL" id="FQUI01000004">
    <property type="protein sequence ID" value="SHE42754.1"/>
    <property type="molecule type" value="Genomic_DNA"/>
</dbReference>
<dbReference type="NCBIfam" id="NF004064">
    <property type="entry name" value="PRK05578.1"/>
    <property type="match status" value="1"/>
</dbReference>
<evidence type="ECO:0000256" key="14">
    <source>
        <dbReference type="PIRSR" id="PIRSR606262-3"/>
    </source>
</evidence>
<evidence type="ECO:0000256" key="12">
    <source>
        <dbReference type="PIRSR" id="PIRSR606262-1"/>
    </source>
</evidence>
<comment type="cofactor">
    <cofactor evidence="1 14 15">
        <name>Zn(2+)</name>
        <dbReference type="ChEBI" id="CHEBI:29105"/>
    </cofactor>
</comment>
<evidence type="ECO:0000256" key="7">
    <source>
        <dbReference type="ARBA" id="ARBA00022801"/>
    </source>
</evidence>
<dbReference type="PANTHER" id="PTHR11644">
    <property type="entry name" value="CYTIDINE DEAMINASE"/>
    <property type="match status" value="1"/>
</dbReference>
<dbReference type="GO" id="GO:0072527">
    <property type="term" value="P:pyrimidine-containing compound metabolic process"/>
    <property type="evidence" value="ECO:0007669"/>
    <property type="project" value="UniProtKB-ARBA"/>
</dbReference>
<name>A0A1M4TEH2_MARH1</name>
<evidence type="ECO:0000313" key="18">
    <source>
        <dbReference type="Proteomes" id="UP000184334"/>
    </source>
</evidence>
<evidence type="ECO:0000259" key="16">
    <source>
        <dbReference type="PROSITE" id="PS51747"/>
    </source>
</evidence>
<dbReference type="EC" id="3.5.4.5" evidence="4 15"/>
<evidence type="ECO:0000256" key="5">
    <source>
        <dbReference type="ARBA" id="ARBA00018266"/>
    </source>
</evidence>
<feature type="active site" description="Proton donor" evidence="12">
    <location>
        <position position="60"/>
    </location>
</feature>
<comment type="catalytic activity">
    <reaction evidence="11 15">
        <text>cytidine + H2O + H(+) = uridine + NH4(+)</text>
        <dbReference type="Rhea" id="RHEA:16069"/>
        <dbReference type="ChEBI" id="CHEBI:15377"/>
        <dbReference type="ChEBI" id="CHEBI:15378"/>
        <dbReference type="ChEBI" id="CHEBI:16704"/>
        <dbReference type="ChEBI" id="CHEBI:17562"/>
        <dbReference type="ChEBI" id="CHEBI:28938"/>
        <dbReference type="EC" id="3.5.4.5"/>
    </reaction>
</comment>
<feature type="binding site" evidence="13">
    <location>
        <begin position="47"/>
        <end position="53"/>
    </location>
    <ligand>
        <name>substrate</name>
    </ligand>
</feature>
<dbReference type="OrthoDB" id="9795347at2"/>
<dbReference type="InterPro" id="IPR006262">
    <property type="entry name" value="Cyt_deam_tetra"/>
</dbReference>
<dbReference type="InterPro" id="IPR002125">
    <property type="entry name" value="CMP_dCMP_dom"/>
</dbReference>
<evidence type="ECO:0000256" key="3">
    <source>
        <dbReference type="ARBA" id="ARBA00006576"/>
    </source>
</evidence>
<evidence type="ECO:0000256" key="11">
    <source>
        <dbReference type="ARBA" id="ARBA00049558"/>
    </source>
</evidence>
<dbReference type="STRING" id="1122195.SAMN02745164_00412"/>
<comment type="similarity">
    <text evidence="3 15">Belongs to the cytidine and deoxycytidylate deaminase family.</text>
</comment>
<comment type="catalytic activity">
    <reaction evidence="10 15">
        <text>2'-deoxycytidine + H2O + H(+) = 2'-deoxyuridine + NH4(+)</text>
        <dbReference type="Rhea" id="RHEA:13433"/>
        <dbReference type="ChEBI" id="CHEBI:15377"/>
        <dbReference type="ChEBI" id="CHEBI:15378"/>
        <dbReference type="ChEBI" id="CHEBI:15698"/>
        <dbReference type="ChEBI" id="CHEBI:16450"/>
        <dbReference type="ChEBI" id="CHEBI:28938"/>
        <dbReference type="EC" id="3.5.4.5"/>
    </reaction>
</comment>
<evidence type="ECO:0000256" key="6">
    <source>
        <dbReference type="ARBA" id="ARBA00022723"/>
    </source>
</evidence>
<dbReference type="GO" id="GO:0004126">
    <property type="term" value="F:cytidine deaminase activity"/>
    <property type="evidence" value="ECO:0007669"/>
    <property type="project" value="UniProtKB-UniRule"/>
</dbReference>
<dbReference type="CDD" id="cd01283">
    <property type="entry name" value="cytidine_deaminase"/>
    <property type="match status" value="1"/>
</dbReference>
<feature type="binding site" evidence="14">
    <location>
        <position position="91"/>
    </location>
    <ligand>
        <name>Zn(2+)</name>
        <dbReference type="ChEBI" id="CHEBI:29105"/>
        <note>catalytic</note>
    </ligand>
</feature>